<dbReference type="Gene3D" id="3.30.1420.10">
    <property type="match status" value="1"/>
</dbReference>
<evidence type="ECO:0000256" key="2">
    <source>
        <dbReference type="ARBA" id="ARBA00005718"/>
    </source>
</evidence>
<comment type="subcellular location">
    <subcellularLocation>
        <location evidence="1">Cytoplasm</location>
    </subcellularLocation>
</comment>
<keyword evidence="3" id="KW-0963">Cytoplasm</keyword>
<dbReference type="GO" id="GO:0002143">
    <property type="term" value="P:tRNA wobble position uridine thiolation"/>
    <property type="evidence" value="ECO:0007669"/>
    <property type="project" value="TreeGrafter"/>
</dbReference>
<evidence type="ECO:0000313" key="5">
    <source>
        <dbReference type="Proteomes" id="UP000218765"/>
    </source>
</evidence>
<dbReference type="InterPro" id="IPR025526">
    <property type="entry name" value="DsrC-like_dom_sf"/>
</dbReference>
<organism evidence="4 5">
    <name type="scientific">Thiohalobacter thiocyanaticus</name>
    <dbReference type="NCBI Taxonomy" id="585455"/>
    <lineage>
        <taxon>Bacteria</taxon>
        <taxon>Pseudomonadati</taxon>
        <taxon>Pseudomonadota</taxon>
        <taxon>Gammaproteobacteria</taxon>
        <taxon>Thiohalobacterales</taxon>
        <taxon>Thiohalobacteraceae</taxon>
        <taxon>Thiohalobacter</taxon>
    </lineage>
</organism>
<dbReference type="GO" id="GO:0016740">
    <property type="term" value="F:transferase activity"/>
    <property type="evidence" value="ECO:0007669"/>
    <property type="project" value="UniProtKB-KW"/>
</dbReference>
<accession>A0A1Z4VNK7</accession>
<evidence type="ECO:0000256" key="1">
    <source>
        <dbReference type="ARBA" id="ARBA00004496"/>
    </source>
</evidence>
<sequence length="107" mass="12455">MEQSLQETRFDEYGLLRHPEDWSPELASELARQEAIPHLTDLHWAFIDSLRNYYGKYRVPPPAGLICHDLELDEWCCHDLFHNCLNAWRIAGLPDPGEEAKAYMSAE</sequence>
<dbReference type="AlphaFoldDB" id="A0A1Z4VNK7"/>
<dbReference type="InterPro" id="IPR043163">
    <property type="entry name" value="DsrC-like_N"/>
</dbReference>
<reference evidence="4 5" key="1">
    <citation type="submission" date="2017-05" db="EMBL/GenBank/DDBJ databases">
        <title>Thiocyanate degradation by Thiohalobacter thiocyanaticus FOKN1.</title>
        <authorList>
            <person name="Oshiki M."/>
            <person name="Fukushima T."/>
            <person name="Kawano S."/>
            <person name="Nakagawa J."/>
        </authorList>
    </citation>
    <scope>NUCLEOTIDE SEQUENCE [LARGE SCALE GENOMIC DNA]</scope>
    <source>
        <strain evidence="4 5">FOKN1</strain>
    </source>
</reference>
<dbReference type="SUPFAM" id="SSF69721">
    <property type="entry name" value="DsrC, the gamma subunit of dissimilatory sulfite reductase"/>
    <property type="match status" value="1"/>
</dbReference>
<dbReference type="GO" id="GO:0097163">
    <property type="term" value="F:sulfur carrier activity"/>
    <property type="evidence" value="ECO:0007669"/>
    <property type="project" value="TreeGrafter"/>
</dbReference>
<dbReference type="KEGG" id="ttc:FOKN1_0681"/>
<gene>
    <name evidence="4" type="ORF">FOKN1_0681</name>
</gene>
<keyword evidence="5" id="KW-1185">Reference proteome</keyword>
<dbReference type="Proteomes" id="UP000218765">
    <property type="component" value="Chromosome"/>
</dbReference>
<dbReference type="InterPro" id="IPR007453">
    <property type="entry name" value="DsrC/TusE"/>
</dbReference>
<dbReference type="RefSeq" id="WP_096364760.1">
    <property type="nucleotide sequence ID" value="NZ_AP018052.1"/>
</dbReference>
<dbReference type="Gene3D" id="1.10.10.370">
    <property type="entry name" value="DsrC-like protein, C-terminal domain"/>
    <property type="match status" value="1"/>
</dbReference>
<protein>
    <submittedName>
        <fullName evidence="4">Sulfurtransferase</fullName>
    </submittedName>
</protein>
<keyword evidence="4" id="KW-0808">Transferase</keyword>
<proteinExistence type="inferred from homology"/>
<evidence type="ECO:0000313" key="4">
    <source>
        <dbReference type="EMBL" id="BAZ93083.1"/>
    </source>
</evidence>
<dbReference type="Pfam" id="PF04358">
    <property type="entry name" value="DsrC"/>
    <property type="match status" value="1"/>
</dbReference>
<dbReference type="PANTHER" id="PTHR37010">
    <property type="entry name" value="SULFURTRANSFERASE TUSE"/>
    <property type="match status" value="1"/>
</dbReference>
<name>A0A1Z4VNK7_9GAMM</name>
<dbReference type="GO" id="GO:0005737">
    <property type="term" value="C:cytoplasm"/>
    <property type="evidence" value="ECO:0007669"/>
    <property type="project" value="UniProtKB-SubCell"/>
</dbReference>
<dbReference type="OrthoDB" id="8562858at2"/>
<comment type="similarity">
    <text evidence="2">Belongs to the DsrC/TusE family.</text>
</comment>
<dbReference type="EMBL" id="AP018052">
    <property type="protein sequence ID" value="BAZ93083.1"/>
    <property type="molecule type" value="Genomic_DNA"/>
</dbReference>
<dbReference type="PANTHER" id="PTHR37010:SF1">
    <property type="entry name" value="SULFURTRANSFERASE TUSE"/>
    <property type="match status" value="1"/>
</dbReference>
<evidence type="ECO:0000256" key="3">
    <source>
        <dbReference type="ARBA" id="ARBA00022490"/>
    </source>
</evidence>
<dbReference type="InterPro" id="IPR042072">
    <property type="entry name" value="DsrC-like_C"/>
</dbReference>